<dbReference type="GO" id="GO:0005085">
    <property type="term" value="F:guanyl-nucleotide exchange factor activity"/>
    <property type="evidence" value="ECO:0007669"/>
    <property type="project" value="InterPro"/>
</dbReference>
<feature type="region of interest" description="Disordered" evidence="1">
    <location>
        <begin position="1"/>
        <end position="75"/>
    </location>
</feature>
<gene>
    <name evidence="2" type="ORF">GSONMT00047471001</name>
</gene>
<organism evidence="2 3">
    <name type="scientific">Oncorhynchus mykiss</name>
    <name type="common">Rainbow trout</name>
    <name type="synonym">Salmo gairdneri</name>
    <dbReference type="NCBI Taxonomy" id="8022"/>
    <lineage>
        <taxon>Eukaryota</taxon>
        <taxon>Metazoa</taxon>
        <taxon>Chordata</taxon>
        <taxon>Craniata</taxon>
        <taxon>Vertebrata</taxon>
        <taxon>Euteleostomi</taxon>
        <taxon>Actinopterygii</taxon>
        <taxon>Neopterygii</taxon>
        <taxon>Teleostei</taxon>
        <taxon>Protacanthopterygii</taxon>
        <taxon>Salmoniformes</taxon>
        <taxon>Salmonidae</taxon>
        <taxon>Salmoninae</taxon>
        <taxon>Oncorhynchus</taxon>
    </lineage>
</organism>
<feature type="compositionally biased region" description="Low complexity" evidence="1">
    <location>
        <begin position="61"/>
        <end position="71"/>
    </location>
</feature>
<dbReference type="STRING" id="8022.A0A060Z3Z0"/>
<name>A0A060Z3Z0_ONCMY</name>
<evidence type="ECO:0000313" key="3">
    <source>
        <dbReference type="Proteomes" id="UP000193380"/>
    </source>
</evidence>
<dbReference type="Proteomes" id="UP000193380">
    <property type="component" value="Unassembled WGS sequence"/>
</dbReference>
<dbReference type="PANTHER" id="PTHR46001:SF1">
    <property type="entry name" value="RHO GUANINE NUCLEOTIDE EXCHANGE FACTOR TIAM1"/>
    <property type="match status" value="1"/>
</dbReference>
<evidence type="ECO:0000256" key="1">
    <source>
        <dbReference type="SAM" id="MobiDB-lite"/>
    </source>
</evidence>
<feature type="compositionally biased region" description="Basic and acidic residues" evidence="1">
    <location>
        <begin position="163"/>
        <end position="179"/>
    </location>
</feature>
<proteinExistence type="predicted"/>
<feature type="compositionally biased region" description="Basic and acidic residues" evidence="1">
    <location>
        <begin position="315"/>
        <end position="328"/>
    </location>
</feature>
<dbReference type="GO" id="GO:0007264">
    <property type="term" value="P:small GTPase-mediated signal transduction"/>
    <property type="evidence" value="ECO:0007669"/>
    <property type="project" value="InterPro"/>
</dbReference>
<sequence>MGNVESQNGDHAFYGTQHGYLSRKHMSRSLRISKHQSSSGSTRCTHDRNATQGKVEHRNSETSTRSSSTPSIPQSLADHALEPFNQTNVLSDFSPIWVDRMAMNLRPVSFHTHLDNPSVGPQLDNPSVGPQLDPATPETRPQCPQDRGLGLYNNTGEGTYLQKTRDGPREPREPREGVSFKKKRSKSADMWREHSLEFSLSDLSQEHLTRLEKSDLSQEHLTRLEKSDLSQEHLTRLEKSELSQEHLTSTEEIIDTEEADDRDFPDCEGLLGLVSPEGLEGVDAAGRANSLDQLYGGQKTPTRRPVARYAKWHHDANREAREGEDDKMLSPSEEDGNSYGAYTLPCRRSHCLSEGLTNHQAASCNTMQGRRAQTIQVL</sequence>
<dbReference type="InterPro" id="IPR043537">
    <property type="entry name" value="Tiam1/Tiam2/Sif"/>
</dbReference>
<dbReference type="PaxDb" id="8022-A0A060Z3Z0"/>
<dbReference type="AlphaFoldDB" id="A0A060Z3Z0"/>
<dbReference type="PANTHER" id="PTHR46001">
    <property type="entry name" value="TIAM (MAMMALIAN TUMOR INVASION AND METASTASIS FACTOR) HOMOLOG"/>
    <property type="match status" value="1"/>
</dbReference>
<feature type="compositionally biased region" description="Basic and acidic residues" evidence="1">
    <location>
        <begin position="44"/>
        <end position="60"/>
    </location>
</feature>
<evidence type="ECO:0000313" key="2">
    <source>
        <dbReference type="EMBL" id="CDQ96449.1"/>
    </source>
</evidence>
<reference evidence="2" key="2">
    <citation type="submission" date="2014-03" db="EMBL/GenBank/DDBJ databases">
        <authorList>
            <person name="Genoscope - CEA"/>
        </authorList>
    </citation>
    <scope>NUCLEOTIDE SEQUENCE</scope>
</reference>
<reference evidence="2" key="1">
    <citation type="journal article" date="2014" name="Nat. Commun.">
        <title>The rainbow trout genome provides novel insights into evolution after whole-genome duplication in vertebrates.</title>
        <authorList>
            <person name="Berthelot C."/>
            <person name="Brunet F."/>
            <person name="Chalopin D."/>
            <person name="Juanchich A."/>
            <person name="Bernard M."/>
            <person name="Noel B."/>
            <person name="Bento P."/>
            <person name="Da Silva C."/>
            <person name="Labadie K."/>
            <person name="Alberti A."/>
            <person name="Aury J.M."/>
            <person name="Louis A."/>
            <person name="Dehais P."/>
            <person name="Bardou P."/>
            <person name="Montfort J."/>
            <person name="Klopp C."/>
            <person name="Cabau C."/>
            <person name="Gaspin C."/>
            <person name="Thorgaard G.H."/>
            <person name="Boussaha M."/>
            <person name="Quillet E."/>
            <person name="Guyomard R."/>
            <person name="Galiana D."/>
            <person name="Bobe J."/>
            <person name="Volff J.N."/>
            <person name="Genet C."/>
            <person name="Wincker P."/>
            <person name="Jaillon O."/>
            <person name="Roest Crollius H."/>
            <person name="Guiguen Y."/>
        </authorList>
    </citation>
    <scope>NUCLEOTIDE SEQUENCE [LARGE SCALE GENOMIC DNA]</scope>
</reference>
<feature type="compositionally biased region" description="Basic residues" evidence="1">
    <location>
        <begin position="21"/>
        <end position="34"/>
    </location>
</feature>
<feature type="region of interest" description="Disordered" evidence="1">
    <location>
        <begin position="315"/>
        <end position="340"/>
    </location>
</feature>
<dbReference type="EMBL" id="FR925774">
    <property type="protein sequence ID" value="CDQ96449.1"/>
    <property type="molecule type" value="Genomic_DNA"/>
</dbReference>
<dbReference type="GO" id="GO:0005829">
    <property type="term" value="C:cytosol"/>
    <property type="evidence" value="ECO:0007669"/>
    <property type="project" value="TreeGrafter"/>
</dbReference>
<feature type="region of interest" description="Disordered" evidence="1">
    <location>
        <begin position="116"/>
        <end position="186"/>
    </location>
</feature>
<accession>A0A060Z3Z0</accession>
<protein>
    <submittedName>
        <fullName evidence="2">Uncharacterized protein</fullName>
    </submittedName>
</protein>
<dbReference type="GO" id="GO:0005886">
    <property type="term" value="C:plasma membrane"/>
    <property type="evidence" value="ECO:0007669"/>
    <property type="project" value="TreeGrafter"/>
</dbReference>